<gene>
    <name evidence="3" type="ORF">F0562_032670</name>
</gene>
<keyword evidence="4" id="KW-1185">Reference proteome</keyword>
<feature type="compositionally biased region" description="Polar residues" evidence="1">
    <location>
        <begin position="19"/>
        <end position="33"/>
    </location>
</feature>
<evidence type="ECO:0000313" key="4">
    <source>
        <dbReference type="Proteomes" id="UP000325577"/>
    </source>
</evidence>
<feature type="region of interest" description="Disordered" evidence="1">
    <location>
        <begin position="1"/>
        <end position="39"/>
    </location>
</feature>
<protein>
    <recommendedName>
        <fullName evidence="2">Retrovirus-related Pol polyprotein from transposon TNT 1-94-like beta-barrel domain-containing protein</fullName>
    </recommendedName>
</protein>
<proteinExistence type="predicted"/>
<dbReference type="Pfam" id="PF22936">
    <property type="entry name" value="Pol_BBD"/>
    <property type="match status" value="1"/>
</dbReference>
<reference evidence="3 4" key="1">
    <citation type="submission" date="2019-09" db="EMBL/GenBank/DDBJ databases">
        <title>A chromosome-level genome assembly of the Chinese tupelo Nyssa sinensis.</title>
        <authorList>
            <person name="Yang X."/>
            <person name="Kang M."/>
            <person name="Yang Y."/>
            <person name="Xiong H."/>
            <person name="Wang M."/>
            <person name="Zhang Z."/>
            <person name="Wang Z."/>
            <person name="Wu H."/>
            <person name="Ma T."/>
            <person name="Liu J."/>
            <person name="Xi Z."/>
        </authorList>
    </citation>
    <scope>NUCLEOTIDE SEQUENCE [LARGE SCALE GENOMIC DNA]</scope>
    <source>
        <strain evidence="3">J267</strain>
        <tissue evidence="3">Leaf</tissue>
    </source>
</reference>
<evidence type="ECO:0000313" key="3">
    <source>
        <dbReference type="EMBL" id="KAA8532514.1"/>
    </source>
</evidence>
<feature type="domain" description="Retrovirus-related Pol polyprotein from transposon TNT 1-94-like beta-barrel" evidence="2">
    <location>
        <begin position="63"/>
        <end position="112"/>
    </location>
</feature>
<dbReference type="EMBL" id="CM018042">
    <property type="protein sequence ID" value="KAA8532514.1"/>
    <property type="molecule type" value="Genomic_DNA"/>
</dbReference>
<accession>A0A5J5AQB5</accession>
<name>A0A5J5AQB5_9ASTE</name>
<organism evidence="3 4">
    <name type="scientific">Nyssa sinensis</name>
    <dbReference type="NCBI Taxonomy" id="561372"/>
    <lineage>
        <taxon>Eukaryota</taxon>
        <taxon>Viridiplantae</taxon>
        <taxon>Streptophyta</taxon>
        <taxon>Embryophyta</taxon>
        <taxon>Tracheophyta</taxon>
        <taxon>Spermatophyta</taxon>
        <taxon>Magnoliopsida</taxon>
        <taxon>eudicotyledons</taxon>
        <taxon>Gunneridae</taxon>
        <taxon>Pentapetalae</taxon>
        <taxon>asterids</taxon>
        <taxon>Cornales</taxon>
        <taxon>Nyssaceae</taxon>
        <taxon>Nyssa</taxon>
    </lineage>
</organism>
<dbReference type="InterPro" id="IPR054722">
    <property type="entry name" value="PolX-like_BBD"/>
</dbReference>
<dbReference type="Proteomes" id="UP000325577">
    <property type="component" value="Linkage Group LG19"/>
</dbReference>
<dbReference type="AlphaFoldDB" id="A0A5J5AQB5"/>
<evidence type="ECO:0000256" key="1">
    <source>
        <dbReference type="SAM" id="MobiDB-lite"/>
    </source>
</evidence>
<dbReference type="OrthoDB" id="1072921at2759"/>
<sequence length="186" mass="20669">MRKKKKNKKNFAASGDAIVNSNKNKTEGKAQQQEVEDQVANQEVEDQLFVTTCFASSSSSESWLINSGYTNHMTYDKELFKELVSTTITKVRIGNGDHIAVKGKGDVQSQNAKQELLSRSNGRETGCLPHLRKHNTGLAQEAWPFSSHRCAVHAKEAICAGFTTSRRAPTELLNMLVWQENQATIS</sequence>
<evidence type="ECO:0000259" key="2">
    <source>
        <dbReference type="Pfam" id="PF22936"/>
    </source>
</evidence>